<name>A0ABU3TEU6_9BACT</name>
<keyword evidence="1" id="KW-0812">Transmembrane</keyword>
<organism evidence="2 3">
    <name type="scientific">Hymenobacter endophyticus</name>
    <dbReference type="NCBI Taxonomy" id="3076335"/>
    <lineage>
        <taxon>Bacteria</taxon>
        <taxon>Pseudomonadati</taxon>
        <taxon>Bacteroidota</taxon>
        <taxon>Cytophagia</taxon>
        <taxon>Cytophagales</taxon>
        <taxon>Hymenobacteraceae</taxon>
        <taxon>Hymenobacter</taxon>
    </lineage>
</organism>
<dbReference type="EMBL" id="JAWDJT010000002">
    <property type="protein sequence ID" value="MDU0369795.1"/>
    <property type="molecule type" value="Genomic_DNA"/>
</dbReference>
<sequence>MRKLLRLFCFSLIVWVLLLWLLLGQMALQATLDIQLHNTYFVVGSYAGQILLLTLTFLLMLAASSLKRQAKASKPLLVVLAGSSVVLELLLCIAAINTRFTIYPPLSPSPIMAVAPLSGILWGLHGVLLLTASWASIRLIELVVRPRTA</sequence>
<keyword evidence="3" id="KW-1185">Reference proteome</keyword>
<evidence type="ECO:0000313" key="3">
    <source>
        <dbReference type="Proteomes" id="UP001250698"/>
    </source>
</evidence>
<comment type="caution">
    <text evidence="2">The sequence shown here is derived from an EMBL/GenBank/DDBJ whole genome shotgun (WGS) entry which is preliminary data.</text>
</comment>
<feature type="transmembrane region" description="Helical" evidence="1">
    <location>
        <begin position="116"/>
        <end position="137"/>
    </location>
</feature>
<evidence type="ECO:0000256" key="1">
    <source>
        <dbReference type="SAM" id="Phobius"/>
    </source>
</evidence>
<reference evidence="2 3" key="1">
    <citation type="submission" date="2023-10" db="EMBL/GenBank/DDBJ databases">
        <title>Hymenobacter endophyticus sp. nov., an isolate from the leaf tissues of wheat.</title>
        <authorList>
            <person name="Dai Y."/>
        </authorList>
    </citation>
    <scope>NUCLEOTIDE SEQUENCE [LARGE SCALE GENOMIC DNA]</scope>
    <source>
        <strain evidence="2 3">ZK17L-C2</strain>
    </source>
</reference>
<keyword evidence="1" id="KW-1133">Transmembrane helix</keyword>
<proteinExistence type="predicted"/>
<feature type="transmembrane region" description="Helical" evidence="1">
    <location>
        <begin position="39"/>
        <end position="63"/>
    </location>
</feature>
<keyword evidence="1" id="KW-0472">Membrane</keyword>
<protein>
    <submittedName>
        <fullName evidence="2">Uncharacterized protein</fullName>
    </submittedName>
</protein>
<accession>A0ABU3TEU6</accession>
<dbReference type="RefSeq" id="WP_315997285.1">
    <property type="nucleotide sequence ID" value="NZ_JAWDJT010000002.1"/>
</dbReference>
<feature type="transmembrane region" description="Helical" evidence="1">
    <location>
        <begin position="75"/>
        <end position="96"/>
    </location>
</feature>
<evidence type="ECO:0000313" key="2">
    <source>
        <dbReference type="EMBL" id="MDU0369795.1"/>
    </source>
</evidence>
<dbReference type="Proteomes" id="UP001250698">
    <property type="component" value="Unassembled WGS sequence"/>
</dbReference>
<gene>
    <name evidence="2" type="ORF">ROI90_05260</name>
</gene>